<dbReference type="RefSeq" id="WP_378161450.1">
    <property type="nucleotide sequence ID" value="NZ_JBHSBU010000001.1"/>
</dbReference>
<evidence type="ECO:0000256" key="5">
    <source>
        <dbReference type="ARBA" id="ARBA00023136"/>
    </source>
</evidence>
<comment type="subcellular location">
    <subcellularLocation>
        <location evidence="1">Cell membrane</location>
        <topology evidence="1">Multi-pass membrane protein</topology>
    </subcellularLocation>
</comment>
<dbReference type="EMBL" id="JBHSBU010000001">
    <property type="protein sequence ID" value="MFC4158600.1"/>
    <property type="molecule type" value="Genomic_DNA"/>
</dbReference>
<sequence length="201" mass="20977">MLAGVHDFGAFVVASVLLILSPGPGTLAILGAAAGSRRSGFAALAGTSLGDATLMAVAAIGAATLLSAYPLAFELLRYGGGAYLVWLGLQSLLSRTPGFALSVPDGSGAFRRSLWVTLLNPKAIVFFMAFFPQFVSREAHPAAFVLLGVTFISLNCLWQAGLIVGANRIASHLDAMPRFALWVNRLLGLVFILFGVKLALG</sequence>
<organism evidence="7 8">
    <name type="scientific">Chitinimonas lacunae</name>
    <dbReference type="NCBI Taxonomy" id="1963018"/>
    <lineage>
        <taxon>Bacteria</taxon>
        <taxon>Pseudomonadati</taxon>
        <taxon>Pseudomonadota</taxon>
        <taxon>Betaproteobacteria</taxon>
        <taxon>Neisseriales</taxon>
        <taxon>Chitinibacteraceae</taxon>
        <taxon>Chitinimonas</taxon>
    </lineage>
</organism>
<feature type="transmembrane region" description="Helical" evidence="6">
    <location>
        <begin position="12"/>
        <end position="34"/>
    </location>
</feature>
<dbReference type="Proteomes" id="UP001595791">
    <property type="component" value="Unassembled WGS sequence"/>
</dbReference>
<comment type="caution">
    <text evidence="7">The sequence shown here is derived from an EMBL/GenBank/DDBJ whole genome shotgun (WGS) entry which is preliminary data.</text>
</comment>
<feature type="transmembrane region" description="Helical" evidence="6">
    <location>
        <begin position="179"/>
        <end position="200"/>
    </location>
</feature>
<evidence type="ECO:0000313" key="8">
    <source>
        <dbReference type="Proteomes" id="UP001595791"/>
    </source>
</evidence>
<dbReference type="PIRSF" id="PIRSF006324">
    <property type="entry name" value="LeuE"/>
    <property type="match status" value="1"/>
</dbReference>
<feature type="transmembrane region" description="Helical" evidence="6">
    <location>
        <begin position="141"/>
        <end position="167"/>
    </location>
</feature>
<keyword evidence="4 6" id="KW-1133">Transmembrane helix</keyword>
<evidence type="ECO:0000256" key="1">
    <source>
        <dbReference type="ARBA" id="ARBA00004651"/>
    </source>
</evidence>
<proteinExistence type="predicted"/>
<evidence type="ECO:0000256" key="4">
    <source>
        <dbReference type="ARBA" id="ARBA00022989"/>
    </source>
</evidence>
<evidence type="ECO:0000256" key="2">
    <source>
        <dbReference type="ARBA" id="ARBA00022475"/>
    </source>
</evidence>
<reference evidence="8" key="1">
    <citation type="journal article" date="2019" name="Int. J. Syst. Evol. Microbiol.">
        <title>The Global Catalogue of Microorganisms (GCM) 10K type strain sequencing project: providing services to taxonomists for standard genome sequencing and annotation.</title>
        <authorList>
            <consortium name="The Broad Institute Genomics Platform"/>
            <consortium name="The Broad Institute Genome Sequencing Center for Infectious Disease"/>
            <person name="Wu L."/>
            <person name="Ma J."/>
        </authorList>
    </citation>
    <scope>NUCLEOTIDE SEQUENCE [LARGE SCALE GENOMIC DNA]</scope>
    <source>
        <strain evidence="8">LMG 29894</strain>
    </source>
</reference>
<dbReference type="PANTHER" id="PTHR30086:SF20">
    <property type="entry name" value="ARGININE EXPORTER PROTEIN ARGO-RELATED"/>
    <property type="match status" value="1"/>
</dbReference>
<feature type="transmembrane region" description="Helical" evidence="6">
    <location>
        <begin position="114"/>
        <end position="135"/>
    </location>
</feature>
<keyword evidence="2" id="KW-1003">Cell membrane</keyword>
<keyword evidence="3 6" id="KW-0812">Transmembrane</keyword>
<evidence type="ECO:0000256" key="6">
    <source>
        <dbReference type="SAM" id="Phobius"/>
    </source>
</evidence>
<accession>A0ABV8MMZ2</accession>
<name>A0ABV8MMZ2_9NEIS</name>
<feature type="transmembrane region" description="Helical" evidence="6">
    <location>
        <begin position="41"/>
        <end position="69"/>
    </location>
</feature>
<keyword evidence="5 6" id="KW-0472">Membrane</keyword>
<evidence type="ECO:0000313" key="7">
    <source>
        <dbReference type="EMBL" id="MFC4158600.1"/>
    </source>
</evidence>
<protein>
    <submittedName>
        <fullName evidence="7">LysE family transporter</fullName>
    </submittedName>
</protein>
<evidence type="ECO:0000256" key="3">
    <source>
        <dbReference type="ARBA" id="ARBA00022692"/>
    </source>
</evidence>
<dbReference type="InterPro" id="IPR001123">
    <property type="entry name" value="LeuE-type"/>
</dbReference>
<gene>
    <name evidence="7" type="ORF">ACFOW7_04405</name>
</gene>
<dbReference type="Pfam" id="PF01810">
    <property type="entry name" value="LysE"/>
    <property type="match status" value="1"/>
</dbReference>
<keyword evidence="8" id="KW-1185">Reference proteome</keyword>
<dbReference type="PANTHER" id="PTHR30086">
    <property type="entry name" value="ARGININE EXPORTER PROTEIN ARGO"/>
    <property type="match status" value="1"/>
</dbReference>